<dbReference type="PANTHER" id="PTHR11102:SF160">
    <property type="entry name" value="ERAD-ASSOCIATED E3 UBIQUITIN-PROTEIN LIGASE COMPONENT HRD3"/>
    <property type="match status" value="1"/>
</dbReference>
<dbReference type="Pfam" id="PF08238">
    <property type="entry name" value="Sel1"/>
    <property type="match status" value="7"/>
</dbReference>
<dbReference type="InterPro" id="IPR011990">
    <property type="entry name" value="TPR-like_helical_dom_sf"/>
</dbReference>
<dbReference type="Proteomes" id="UP001228905">
    <property type="component" value="Unassembled WGS sequence"/>
</dbReference>
<proteinExistence type="predicted"/>
<comment type="caution">
    <text evidence="1">The sequence shown here is derived from an EMBL/GenBank/DDBJ whole genome shotgun (WGS) entry which is preliminary data.</text>
</comment>
<keyword evidence="2" id="KW-1185">Reference proteome</keyword>
<dbReference type="SMART" id="SM00671">
    <property type="entry name" value="SEL1"/>
    <property type="match status" value="6"/>
</dbReference>
<name>A0ABU0IWL4_9CAUL</name>
<sequence>MAASPALGAQGAQLNVKKTCREAHRDDLGAQLGLANGYFYDPGGTVTNDIPRRKVAFCLYLDGANRGDAEAQLRAAFMAELGLGGAAPDPKLAAHWYERAALQGNLIAQKAMARVMMNGLGRARDPVAAVDWWRRAAEGGDLQAQLNMSGFYQRGDIVPKSEQQATYWCERAANNGDLTAQFDLGRHFHHGYGRPIDLQQARKWYKIAADRGWAPAKANLGLMYALAEGGPRDDKQAQHYLEQAAALKDPIGLYGLGWLYQQGRLGRTRAERKTKAIQLFQEAARLGNPDARIALSQLGAPIN</sequence>
<gene>
    <name evidence="1" type="ORF">QO010_003528</name>
</gene>
<protein>
    <submittedName>
        <fullName evidence="1">TPR repeat protein</fullName>
    </submittedName>
</protein>
<dbReference type="EMBL" id="JAUSVS010000008">
    <property type="protein sequence ID" value="MDQ0465736.1"/>
    <property type="molecule type" value="Genomic_DNA"/>
</dbReference>
<dbReference type="Gene3D" id="1.25.40.10">
    <property type="entry name" value="Tetratricopeptide repeat domain"/>
    <property type="match status" value="1"/>
</dbReference>
<reference evidence="1 2" key="1">
    <citation type="submission" date="2023-07" db="EMBL/GenBank/DDBJ databases">
        <title>Genomic Encyclopedia of Type Strains, Phase IV (KMG-IV): sequencing the most valuable type-strain genomes for metagenomic binning, comparative biology and taxonomic classification.</title>
        <authorList>
            <person name="Goeker M."/>
        </authorList>
    </citation>
    <scope>NUCLEOTIDE SEQUENCE [LARGE SCALE GENOMIC DNA]</scope>
    <source>
        <strain evidence="1 2">DSM 18695</strain>
    </source>
</reference>
<evidence type="ECO:0000313" key="1">
    <source>
        <dbReference type="EMBL" id="MDQ0465736.1"/>
    </source>
</evidence>
<dbReference type="InterPro" id="IPR006597">
    <property type="entry name" value="Sel1-like"/>
</dbReference>
<accession>A0ABU0IWL4</accession>
<dbReference type="InterPro" id="IPR050767">
    <property type="entry name" value="Sel1_AlgK"/>
</dbReference>
<evidence type="ECO:0000313" key="2">
    <source>
        <dbReference type="Proteomes" id="UP001228905"/>
    </source>
</evidence>
<organism evidence="1 2">
    <name type="scientific">Caulobacter ginsengisoli</name>
    <dbReference type="NCBI Taxonomy" id="400775"/>
    <lineage>
        <taxon>Bacteria</taxon>
        <taxon>Pseudomonadati</taxon>
        <taxon>Pseudomonadota</taxon>
        <taxon>Alphaproteobacteria</taxon>
        <taxon>Caulobacterales</taxon>
        <taxon>Caulobacteraceae</taxon>
        <taxon>Caulobacter</taxon>
    </lineage>
</organism>
<dbReference type="RefSeq" id="WP_307351312.1">
    <property type="nucleotide sequence ID" value="NZ_JAUSVS010000008.1"/>
</dbReference>
<dbReference type="SUPFAM" id="SSF81901">
    <property type="entry name" value="HCP-like"/>
    <property type="match status" value="2"/>
</dbReference>
<dbReference type="PANTHER" id="PTHR11102">
    <property type="entry name" value="SEL-1-LIKE PROTEIN"/>
    <property type="match status" value="1"/>
</dbReference>